<name>A0A9X4AYD2_9BACT</name>
<evidence type="ECO:0008006" key="4">
    <source>
        <dbReference type="Google" id="ProtNLM"/>
    </source>
</evidence>
<dbReference type="Proteomes" id="UP001151081">
    <property type="component" value="Unassembled WGS sequence"/>
</dbReference>
<organism evidence="2 3">
    <name type="scientific">Polyangium jinanense</name>
    <dbReference type="NCBI Taxonomy" id="2829994"/>
    <lineage>
        <taxon>Bacteria</taxon>
        <taxon>Pseudomonadati</taxon>
        <taxon>Myxococcota</taxon>
        <taxon>Polyangia</taxon>
        <taxon>Polyangiales</taxon>
        <taxon>Polyangiaceae</taxon>
        <taxon>Polyangium</taxon>
    </lineage>
</organism>
<proteinExistence type="predicted"/>
<dbReference type="RefSeq" id="WP_272429051.1">
    <property type="nucleotide sequence ID" value="NZ_JAGTJJ010000078.1"/>
</dbReference>
<reference evidence="2 3" key="1">
    <citation type="submission" date="2021-04" db="EMBL/GenBank/DDBJ databases">
        <title>Genome analysis of Polyangium sp.</title>
        <authorList>
            <person name="Li Y."/>
            <person name="Wang J."/>
        </authorList>
    </citation>
    <scope>NUCLEOTIDE SEQUENCE [LARGE SCALE GENOMIC DNA]</scope>
    <source>
        <strain evidence="2 3">SDU14</strain>
    </source>
</reference>
<feature type="chain" id="PRO_5040941540" description="Lipoprotein" evidence="1">
    <location>
        <begin position="21"/>
        <end position="96"/>
    </location>
</feature>
<gene>
    <name evidence="2" type="ORF">KEG57_49705</name>
</gene>
<dbReference type="EMBL" id="JAGTJJ010000078">
    <property type="protein sequence ID" value="MDC3988641.1"/>
    <property type="molecule type" value="Genomic_DNA"/>
</dbReference>
<feature type="signal peptide" evidence="1">
    <location>
        <begin position="1"/>
        <end position="20"/>
    </location>
</feature>
<evidence type="ECO:0000256" key="1">
    <source>
        <dbReference type="SAM" id="SignalP"/>
    </source>
</evidence>
<accession>A0A9X4AYD2</accession>
<dbReference type="PROSITE" id="PS51257">
    <property type="entry name" value="PROKAR_LIPOPROTEIN"/>
    <property type="match status" value="1"/>
</dbReference>
<evidence type="ECO:0000313" key="2">
    <source>
        <dbReference type="EMBL" id="MDC3988641.1"/>
    </source>
</evidence>
<dbReference type="AlphaFoldDB" id="A0A9X4AYD2"/>
<protein>
    <recommendedName>
        <fullName evidence="4">Lipoprotein</fullName>
    </recommendedName>
</protein>
<evidence type="ECO:0000313" key="3">
    <source>
        <dbReference type="Proteomes" id="UP001151081"/>
    </source>
</evidence>
<comment type="caution">
    <text evidence="2">The sequence shown here is derived from an EMBL/GenBank/DDBJ whole genome shotgun (WGS) entry which is preliminary data.</text>
</comment>
<keyword evidence="1" id="KW-0732">Signal</keyword>
<sequence>MKKHTFAVALAALVFGAALGCSNTTPPPVDSGAASDQKAAPAPSCPAGTFANNEGQCLKECATDADCEPNQACEDVRFIEKDGSMGPLMGKGCQGP</sequence>
<keyword evidence="3" id="KW-1185">Reference proteome</keyword>